<dbReference type="AlphaFoldDB" id="A0A5Q0QI01"/>
<keyword evidence="1" id="KW-0812">Transmembrane</keyword>
<dbReference type="KEGG" id="sphe:GFH32_12510"/>
<accession>A0A5Q0QI01</accession>
<sequence>MKNANEERIQVLLNQYIEEKLSKEEFQEMSDLLNQCDDATFKIYVAKMLDQSKSTLPDEFVRNRISSVHAKLKSSLLVEEKPVRKIKPFWYWTAAASILLLGFFTFQNSEQINKTYVSKVAPLTDIDPGNNKASIIIDGEEYALKEGENGLVIKDNHINYDDGKIALSNIHPNKSIKIVTPYGGQYNLVLSDGTKVWLNAGSELSYRSDYGKTNREIQLTGEAYFEVHKNQNLPFIVHSRKQEIRVLGTEFNINAYSDEQLIKTTLKEGSLRVTANQKQTTLKPNQQAQFNGNSNTLLTKEVDAEAAIAWKNGIIDLHGMSLKECMRNISRWYDVEIVYQNEIPEIELGGRMSRGLKLSTFQKFLQNNFQITTQLTNDRRLLVNYTN</sequence>
<gene>
    <name evidence="4" type="ORF">GFH32_12510</name>
</gene>
<evidence type="ECO:0000259" key="3">
    <source>
        <dbReference type="Pfam" id="PF16344"/>
    </source>
</evidence>
<name>A0A5Q0QI01_9SPHI</name>
<feature type="domain" description="FecR protein" evidence="2">
    <location>
        <begin position="177"/>
        <end position="270"/>
    </location>
</feature>
<dbReference type="RefSeq" id="WP_153511932.1">
    <property type="nucleotide sequence ID" value="NZ_CP045652.1"/>
</dbReference>
<dbReference type="InterPro" id="IPR012373">
    <property type="entry name" value="Ferrdict_sens_TM"/>
</dbReference>
<feature type="domain" description="Protein FecR C-terminal" evidence="3">
    <location>
        <begin position="317"/>
        <end position="378"/>
    </location>
</feature>
<evidence type="ECO:0000313" key="4">
    <source>
        <dbReference type="EMBL" id="QGA27090.1"/>
    </source>
</evidence>
<dbReference type="Pfam" id="PF16344">
    <property type="entry name" value="FecR_C"/>
    <property type="match status" value="1"/>
</dbReference>
<organism evidence="4 5">
    <name type="scientific">Sphingobacterium zhuxiongii</name>
    <dbReference type="NCBI Taxonomy" id="2662364"/>
    <lineage>
        <taxon>Bacteria</taxon>
        <taxon>Pseudomonadati</taxon>
        <taxon>Bacteroidota</taxon>
        <taxon>Sphingobacteriia</taxon>
        <taxon>Sphingobacteriales</taxon>
        <taxon>Sphingobacteriaceae</taxon>
        <taxon>Sphingobacterium</taxon>
    </lineage>
</organism>
<keyword evidence="5" id="KW-1185">Reference proteome</keyword>
<feature type="transmembrane region" description="Helical" evidence="1">
    <location>
        <begin position="89"/>
        <end position="106"/>
    </location>
</feature>
<dbReference type="PANTHER" id="PTHR30273:SF2">
    <property type="entry name" value="PROTEIN FECR"/>
    <property type="match status" value="1"/>
</dbReference>
<dbReference type="Pfam" id="PF04773">
    <property type="entry name" value="FecR"/>
    <property type="match status" value="1"/>
</dbReference>
<dbReference type="GO" id="GO:0016989">
    <property type="term" value="F:sigma factor antagonist activity"/>
    <property type="evidence" value="ECO:0007669"/>
    <property type="project" value="TreeGrafter"/>
</dbReference>
<dbReference type="InterPro" id="IPR032508">
    <property type="entry name" value="FecR_C"/>
</dbReference>
<dbReference type="Gene3D" id="2.60.120.1440">
    <property type="match status" value="1"/>
</dbReference>
<evidence type="ECO:0000313" key="5">
    <source>
        <dbReference type="Proteomes" id="UP000326921"/>
    </source>
</evidence>
<evidence type="ECO:0000256" key="1">
    <source>
        <dbReference type="SAM" id="Phobius"/>
    </source>
</evidence>
<dbReference type="InterPro" id="IPR006860">
    <property type="entry name" value="FecR"/>
</dbReference>
<dbReference type="FunFam" id="2.60.120.1440:FF:000001">
    <property type="entry name" value="Putative anti-sigma factor"/>
    <property type="match status" value="1"/>
</dbReference>
<evidence type="ECO:0000259" key="2">
    <source>
        <dbReference type="Pfam" id="PF04773"/>
    </source>
</evidence>
<keyword evidence="1" id="KW-0472">Membrane</keyword>
<dbReference type="EMBL" id="CP045652">
    <property type="protein sequence ID" value="QGA27090.1"/>
    <property type="molecule type" value="Genomic_DNA"/>
</dbReference>
<reference evidence="4 5" key="1">
    <citation type="submission" date="2019-10" db="EMBL/GenBank/DDBJ databases">
        <authorList>
            <person name="Dong K."/>
        </authorList>
    </citation>
    <scope>NUCLEOTIDE SEQUENCE [LARGE SCALE GENOMIC DNA]</scope>
    <source>
        <strain evidence="5">dk4302</strain>
    </source>
</reference>
<dbReference type="PANTHER" id="PTHR30273">
    <property type="entry name" value="PERIPLASMIC SIGNAL SENSOR AND SIGMA FACTOR ACTIVATOR FECR-RELATED"/>
    <property type="match status" value="1"/>
</dbReference>
<dbReference type="Proteomes" id="UP000326921">
    <property type="component" value="Chromosome"/>
</dbReference>
<keyword evidence="1" id="KW-1133">Transmembrane helix</keyword>
<proteinExistence type="predicted"/>
<protein>
    <submittedName>
        <fullName evidence="4">DUF4974 domain-containing protein</fullName>
    </submittedName>
</protein>
<dbReference type="Gene3D" id="3.55.50.30">
    <property type="match status" value="1"/>
</dbReference>